<dbReference type="Gene3D" id="4.10.320.10">
    <property type="entry name" value="E3-binding domain"/>
    <property type="match status" value="1"/>
</dbReference>
<dbReference type="RefSeq" id="WP_425308101.1">
    <property type="nucleotide sequence ID" value="NZ_CP154795.1"/>
</dbReference>
<feature type="domain" description="Lsr2 DNA-binding" evidence="3">
    <location>
        <begin position="73"/>
        <end position="105"/>
    </location>
</feature>
<sequence>MAQRVQVILEDDIDGSTADETIRFGLDGVDYEIDLSEANAEKLRSDLAQWVGHARRLSRGRSTASAAGRKAGSPTEIRAWAQANGIEVNARGRVPASVREAYEAAVR</sequence>
<dbReference type="Gene3D" id="3.30.60.230">
    <property type="entry name" value="Lsr2, dimerization domain"/>
    <property type="match status" value="1"/>
</dbReference>
<evidence type="ECO:0000256" key="1">
    <source>
        <dbReference type="ARBA" id="ARBA00023125"/>
    </source>
</evidence>
<dbReference type="InterPro" id="IPR042261">
    <property type="entry name" value="Lsr2-like_dimerization"/>
</dbReference>
<evidence type="ECO:0000259" key="3">
    <source>
        <dbReference type="Pfam" id="PF23359"/>
    </source>
</evidence>
<dbReference type="InterPro" id="IPR055370">
    <property type="entry name" value="Lsr2_DNA-bd"/>
</dbReference>
<reference evidence="4 5" key="1">
    <citation type="submission" date="2024-04" db="EMBL/GenBank/DDBJ databases">
        <title>Isolation of an actinomycete strain from pig manure.</title>
        <authorList>
            <person name="Gong T."/>
            <person name="Yu Z."/>
            <person name="An M."/>
            <person name="Wei C."/>
            <person name="Yang W."/>
            <person name="Liu L."/>
        </authorList>
    </citation>
    <scope>NUCLEOTIDE SEQUENCE [LARGE SCALE GENOMIC DNA]</scope>
    <source>
        <strain evidence="4 5">ZF39</strain>
    </source>
</reference>
<dbReference type="Proteomes" id="UP001442841">
    <property type="component" value="Chromosome"/>
</dbReference>
<keyword evidence="1" id="KW-0238">DNA-binding</keyword>
<dbReference type="Pfam" id="PF11774">
    <property type="entry name" value="Lsr2"/>
    <property type="match status" value="1"/>
</dbReference>
<keyword evidence="5" id="KW-1185">Reference proteome</keyword>
<dbReference type="Pfam" id="PF23359">
    <property type="entry name" value="Lsr2_DNA-bd"/>
    <property type="match status" value="1"/>
</dbReference>
<evidence type="ECO:0000259" key="2">
    <source>
        <dbReference type="Pfam" id="PF11774"/>
    </source>
</evidence>
<proteinExistence type="predicted"/>
<organism evidence="4 5">
    <name type="scientific">Ammonicoccus fulvus</name>
    <dbReference type="NCBI Taxonomy" id="3138240"/>
    <lineage>
        <taxon>Bacteria</taxon>
        <taxon>Bacillati</taxon>
        <taxon>Actinomycetota</taxon>
        <taxon>Actinomycetes</taxon>
        <taxon>Propionibacteriales</taxon>
        <taxon>Propionibacteriaceae</taxon>
        <taxon>Ammonicoccus</taxon>
    </lineage>
</organism>
<dbReference type="InterPro" id="IPR036625">
    <property type="entry name" value="E3-bd_dom_sf"/>
</dbReference>
<gene>
    <name evidence="4" type="ORF">AADG42_04895</name>
</gene>
<evidence type="ECO:0000313" key="5">
    <source>
        <dbReference type="Proteomes" id="UP001442841"/>
    </source>
</evidence>
<accession>A0ABZ3FPF7</accession>
<name>A0ABZ3FPF7_9ACTN</name>
<dbReference type="InterPro" id="IPR024412">
    <property type="entry name" value="Lsr2_dim_dom"/>
</dbReference>
<feature type="domain" description="Lsr2 dimerization" evidence="2">
    <location>
        <begin position="1"/>
        <end position="57"/>
    </location>
</feature>
<dbReference type="EMBL" id="CP154795">
    <property type="protein sequence ID" value="XAN06670.1"/>
    <property type="molecule type" value="Genomic_DNA"/>
</dbReference>
<protein>
    <submittedName>
        <fullName evidence="4">Lsr2 family protein</fullName>
    </submittedName>
</protein>
<evidence type="ECO:0000313" key="4">
    <source>
        <dbReference type="EMBL" id="XAN06670.1"/>
    </source>
</evidence>